<dbReference type="GO" id="GO:0008097">
    <property type="term" value="F:5S rRNA binding"/>
    <property type="evidence" value="ECO:0007669"/>
    <property type="project" value="InterPro"/>
</dbReference>
<evidence type="ECO:0000313" key="4">
    <source>
        <dbReference type="EMBL" id="CAI9923682.1"/>
    </source>
</evidence>
<reference evidence="5 7" key="2">
    <citation type="submission" date="2024-07" db="EMBL/GenBank/DDBJ databases">
        <authorList>
            <person name="Akdeniz Z."/>
        </authorList>
    </citation>
    <scope>NUCLEOTIDE SEQUENCE [LARGE SCALE GENOMIC DNA]</scope>
</reference>
<accession>A0AA86TR68</accession>
<dbReference type="InterPro" id="IPR057268">
    <property type="entry name" value="Ribosomal_L18"/>
</dbReference>
<dbReference type="Pfam" id="PF17144">
    <property type="entry name" value="Ribosomal_L5e"/>
    <property type="match status" value="1"/>
</dbReference>
<evidence type="ECO:0000256" key="3">
    <source>
        <dbReference type="ARBA" id="ARBA00023274"/>
    </source>
</evidence>
<proteinExistence type="inferred from homology"/>
<name>A0AA86TR68_9EUKA</name>
<dbReference type="GO" id="GO:0003735">
    <property type="term" value="F:structural constituent of ribosome"/>
    <property type="evidence" value="ECO:0007669"/>
    <property type="project" value="InterPro"/>
</dbReference>
<dbReference type="Proteomes" id="UP001642409">
    <property type="component" value="Unassembled WGS sequence"/>
</dbReference>
<keyword evidence="7" id="KW-1185">Reference proteome</keyword>
<comment type="similarity">
    <text evidence="1">Belongs to the universal ribosomal protein uL18 family.</text>
</comment>
<dbReference type="GO" id="GO:0006412">
    <property type="term" value="P:translation"/>
    <property type="evidence" value="ECO:0007669"/>
    <property type="project" value="InterPro"/>
</dbReference>
<evidence type="ECO:0000313" key="6">
    <source>
        <dbReference type="EMBL" id="CAL6101954.1"/>
    </source>
</evidence>
<evidence type="ECO:0000313" key="7">
    <source>
        <dbReference type="Proteomes" id="UP001642409"/>
    </source>
</evidence>
<dbReference type="GO" id="GO:0022625">
    <property type="term" value="C:cytosolic large ribosomal subunit"/>
    <property type="evidence" value="ECO:0007669"/>
    <property type="project" value="TreeGrafter"/>
</dbReference>
<protein>
    <submittedName>
        <fullName evidence="4">Ribosomal protein L5</fullName>
    </submittedName>
    <submittedName>
        <fullName evidence="5">Ribosomal_protein L5</fullName>
    </submittedName>
</protein>
<evidence type="ECO:0000313" key="5">
    <source>
        <dbReference type="EMBL" id="CAL5979472.1"/>
    </source>
</evidence>
<dbReference type="EMBL" id="CAXDID020000011">
    <property type="protein sequence ID" value="CAL5979472.1"/>
    <property type="molecule type" value="Genomic_DNA"/>
</dbReference>
<gene>
    <name evidence="4" type="ORF">HINF_LOCUS11327</name>
    <name evidence="5" type="ORF">HINF_LOCUS5619</name>
    <name evidence="6" type="ORF">HINF_LOCUS71436</name>
</gene>
<keyword evidence="3" id="KW-0687">Ribonucleoprotein</keyword>
<dbReference type="Gene3D" id="3.30.420.100">
    <property type="match status" value="1"/>
</dbReference>
<organism evidence="4">
    <name type="scientific">Hexamita inflata</name>
    <dbReference type="NCBI Taxonomy" id="28002"/>
    <lineage>
        <taxon>Eukaryota</taxon>
        <taxon>Metamonada</taxon>
        <taxon>Diplomonadida</taxon>
        <taxon>Hexamitidae</taxon>
        <taxon>Hexamitinae</taxon>
        <taxon>Hexamita</taxon>
    </lineage>
</organism>
<dbReference type="EMBL" id="CATOUU010000292">
    <property type="protein sequence ID" value="CAI9923682.1"/>
    <property type="molecule type" value="Genomic_DNA"/>
</dbReference>
<dbReference type="CDD" id="cd00432">
    <property type="entry name" value="Ribosomal_L18_L5e"/>
    <property type="match status" value="1"/>
</dbReference>
<dbReference type="GO" id="GO:0000027">
    <property type="term" value="P:ribosomal large subunit assembly"/>
    <property type="evidence" value="ECO:0007669"/>
    <property type="project" value="TreeGrafter"/>
</dbReference>
<evidence type="ECO:0000256" key="2">
    <source>
        <dbReference type="ARBA" id="ARBA00022980"/>
    </source>
</evidence>
<dbReference type="PANTHER" id="PTHR23410">
    <property type="entry name" value="RIBOSOMAL PROTEIN L5-RELATED"/>
    <property type="match status" value="1"/>
</dbReference>
<dbReference type="PRINTS" id="PR00058">
    <property type="entry name" value="RIBOSOMALL5"/>
</dbReference>
<sequence length="301" mass="34211">MCAGWIKVQKTRSYFSRFQVQFRRRRDCLTDYQQRQNLTVQDKDKYDAPKYRFVVRKSNKKITCQVVASRIGGDHVMAAAYSSELPEFGVKQGLTNYSAAYCTGLLCARRLLTKLGMENEYKGNKAVSKFFQNEDLENKTSFRCFLDIGLARTTTGANVFGSLKGAVDGGLNIPYSGNRLAAGYFDKKTEKFNEAALADRIYGKHVSEYMTNLKSEDEETYKKQFSQYIKNGVEGASLKAMYEKAHDAIRAKPVVTRTSKYTNEMNNKRRAEKKAARVARITTKASERVAAKQAKLNEMKK</sequence>
<keyword evidence="2 4" id="KW-0689">Ribosomal protein</keyword>
<dbReference type="SUPFAM" id="SSF53137">
    <property type="entry name" value="Translational machinery components"/>
    <property type="match status" value="1"/>
</dbReference>
<dbReference type="EMBL" id="CAXDID020000550">
    <property type="protein sequence ID" value="CAL6101954.1"/>
    <property type="molecule type" value="Genomic_DNA"/>
</dbReference>
<dbReference type="InterPro" id="IPR005485">
    <property type="entry name" value="Rbsml_uL18_euk_arch"/>
</dbReference>
<dbReference type="PANTHER" id="PTHR23410:SF12">
    <property type="entry name" value="LARGE RIBOSOMAL SUBUNIT PROTEIN UL18"/>
    <property type="match status" value="1"/>
</dbReference>
<comment type="caution">
    <text evidence="4">The sequence shown here is derived from an EMBL/GenBank/DDBJ whole genome shotgun (WGS) entry which is preliminary data.</text>
</comment>
<dbReference type="HAMAP" id="MF_01337_A">
    <property type="entry name" value="Ribosomal_uL18_A"/>
    <property type="match status" value="1"/>
</dbReference>
<reference evidence="4" key="1">
    <citation type="submission" date="2023-06" db="EMBL/GenBank/DDBJ databases">
        <authorList>
            <person name="Kurt Z."/>
        </authorList>
    </citation>
    <scope>NUCLEOTIDE SEQUENCE</scope>
</reference>
<evidence type="ECO:0000256" key="1">
    <source>
        <dbReference type="ARBA" id="ARBA00007116"/>
    </source>
</evidence>
<dbReference type="AlphaFoldDB" id="A0AA86TR68"/>